<sequence>MKAKSTGDQALIKKINTAIVLDAVLQHEPISRAKISVLTGLNKATVSNLVQDLLDQQLVLEAGTGKSSGGRKPVILHFNHRAGFAIGIDLGVNYLHGILTDVTGNILHKYELAHQLRDSEQIIELLVECVQQLSKQMPESPYGLVGLGIGVPGLVDELGTVLLAPHLLWKQVNLQQILETRLQVPVIVDNEANAGALGELIYGAGRKTTNQIYISVGIGIGTGLVLNNQLYKGAYGYSGELGHMSIKFDGDRCSCGNYGCWELYASEQALLNGAASLGMHSLSQLLQAAESGHKEVLALFDHVGAFLGTGIANIVNTFNPDLIIIGNRMSRARKFLASSVQEAIIARTLPLNREHIKLQFAELEDHSAVHGAAYAALARFLTQVKEGNLI</sequence>
<dbReference type="Gene3D" id="1.10.10.10">
    <property type="entry name" value="Winged helix-like DNA-binding domain superfamily/Winged helix DNA-binding domain"/>
    <property type="match status" value="1"/>
</dbReference>
<organism evidence="4 5">
    <name type="scientific">Paenibacillus yanchengensis</name>
    <dbReference type="NCBI Taxonomy" id="2035833"/>
    <lineage>
        <taxon>Bacteria</taxon>
        <taxon>Bacillati</taxon>
        <taxon>Bacillota</taxon>
        <taxon>Bacilli</taxon>
        <taxon>Bacillales</taxon>
        <taxon>Paenibacillaceae</taxon>
        <taxon>Paenibacillus</taxon>
    </lineage>
</organism>
<dbReference type="RefSeq" id="WP_377769379.1">
    <property type="nucleotide sequence ID" value="NZ_JBHUHO010000004.1"/>
</dbReference>
<dbReference type="Gene3D" id="3.30.420.40">
    <property type="match status" value="2"/>
</dbReference>
<dbReference type="PROSITE" id="PS01125">
    <property type="entry name" value="ROK"/>
    <property type="match status" value="1"/>
</dbReference>
<evidence type="ECO:0000313" key="4">
    <source>
        <dbReference type="EMBL" id="MFD2114398.1"/>
    </source>
</evidence>
<protein>
    <submittedName>
        <fullName evidence="4">ROK family protein</fullName>
    </submittedName>
</protein>
<keyword evidence="3" id="KW-0859">Xylose metabolism</keyword>
<dbReference type="PANTHER" id="PTHR18964">
    <property type="entry name" value="ROK (REPRESSOR, ORF, KINASE) FAMILY"/>
    <property type="match status" value="1"/>
</dbReference>
<dbReference type="InterPro" id="IPR036388">
    <property type="entry name" value="WH-like_DNA-bd_sf"/>
</dbReference>
<comment type="similarity">
    <text evidence="2">Belongs to the ROK (NagC/XylR) family.</text>
</comment>
<dbReference type="InterPro" id="IPR049874">
    <property type="entry name" value="ROK_cs"/>
</dbReference>
<dbReference type="EMBL" id="JBHUHO010000004">
    <property type="protein sequence ID" value="MFD2114398.1"/>
    <property type="molecule type" value="Genomic_DNA"/>
</dbReference>
<comment type="caution">
    <text evidence="4">The sequence shown here is derived from an EMBL/GenBank/DDBJ whole genome shotgun (WGS) entry which is preliminary data.</text>
</comment>
<dbReference type="SUPFAM" id="SSF46785">
    <property type="entry name" value="Winged helix' DNA-binding domain"/>
    <property type="match status" value="1"/>
</dbReference>
<evidence type="ECO:0000256" key="3">
    <source>
        <dbReference type="ARBA" id="ARBA00022629"/>
    </source>
</evidence>
<dbReference type="InterPro" id="IPR036390">
    <property type="entry name" value="WH_DNA-bd_sf"/>
</dbReference>
<dbReference type="InterPro" id="IPR043129">
    <property type="entry name" value="ATPase_NBD"/>
</dbReference>
<comment type="function">
    <text evidence="1">Transcriptional repressor of xylose-utilizing enzymes.</text>
</comment>
<proteinExistence type="inferred from homology"/>
<keyword evidence="3" id="KW-0119">Carbohydrate metabolism</keyword>
<evidence type="ECO:0000313" key="5">
    <source>
        <dbReference type="Proteomes" id="UP001597362"/>
    </source>
</evidence>
<name>A0ABW4YFE1_9BACL</name>
<dbReference type="PANTHER" id="PTHR18964:SF149">
    <property type="entry name" value="BIFUNCTIONAL UDP-N-ACETYLGLUCOSAMINE 2-EPIMERASE_N-ACETYLMANNOSAMINE KINASE"/>
    <property type="match status" value="1"/>
</dbReference>
<evidence type="ECO:0000256" key="1">
    <source>
        <dbReference type="ARBA" id="ARBA00002486"/>
    </source>
</evidence>
<dbReference type="CDD" id="cd24076">
    <property type="entry name" value="ASKHA_ATPase_ROK_BsXylR-like"/>
    <property type="match status" value="1"/>
</dbReference>
<dbReference type="Proteomes" id="UP001597362">
    <property type="component" value="Unassembled WGS sequence"/>
</dbReference>
<accession>A0ABW4YFE1</accession>
<dbReference type="SUPFAM" id="SSF53067">
    <property type="entry name" value="Actin-like ATPase domain"/>
    <property type="match status" value="1"/>
</dbReference>
<evidence type="ECO:0000256" key="2">
    <source>
        <dbReference type="ARBA" id="ARBA00006479"/>
    </source>
</evidence>
<reference evidence="5" key="1">
    <citation type="journal article" date="2019" name="Int. J. Syst. Evol. Microbiol.">
        <title>The Global Catalogue of Microorganisms (GCM) 10K type strain sequencing project: providing services to taxonomists for standard genome sequencing and annotation.</title>
        <authorList>
            <consortium name="The Broad Institute Genomics Platform"/>
            <consortium name="The Broad Institute Genome Sequencing Center for Infectious Disease"/>
            <person name="Wu L."/>
            <person name="Ma J."/>
        </authorList>
    </citation>
    <scope>NUCLEOTIDE SEQUENCE [LARGE SCALE GENOMIC DNA]</scope>
    <source>
        <strain evidence="5">GH52</strain>
    </source>
</reference>
<keyword evidence="5" id="KW-1185">Reference proteome</keyword>
<dbReference type="Pfam" id="PF00480">
    <property type="entry name" value="ROK"/>
    <property type="match status" value="1"/>
</dbReference>
<dbReference type="InterPro" id="IPR000600">
    <property type="entry name" value="ROK"/>
</dbReference>
<gene>
    <name evidence="4" type="ORF">ACFSJH_01345</name>
</gene>